<keyword evidence="3" id="KW-1185">Reference proteome</keyword>
<dbReference type="PROSITE" id="PS50838">
    <property type="entry name" value="MAGE"/>
    <property type="match status" value="1"/>
</dbReference>
<dbReference type="InterPro" id="IPR002190">
    <property type="entry name" value="MHD_dom"/>
</dbReference>
<dbReference type="Proteomes" id="UP000095281">
    <property type="component" value="Unplaced"/>
</dbReference>
<dbReference type="AlphaFoldDB" id="A0A1I8BSC2"/>
<dbReference type="SMART" id="SM01373">
    <property type="entry name" value="MAGE"/>
    <property type="match status" value="1"/>
</dbReference>
<organism evidence="3 4">
    <name type="scientific">Meloidogyne hapla</name>
    <name type="common">Root-knot nematode worm</name>
    <dbReference type="NCBI Taxonomy" id="6305"/>
    <lineage>
        <taxon>Eukaryota</taxon>
        <taxon>Metazoa</taxon>
        <taxon>Ecdysozoa</taxon>
        <taxon>Nematoda</taxon>
        <taxon>Chromadorea</taxon>
        <taxon>Rhabditida</taxon>
        <taxon>Tylenchina</taxon>
        <taxon>Tylenchomorpha</taxon>
        <taxon>Tylenchoidea</taxon>
        <taxon>Meloidogynidae</taxon>
        <taxon>Meloidogyninae</taxon>
        <taxon>Meloidogyne</taxon>
    </lineage>
</organism>
<name>A0A1I8BSC2_MELHA</name>
<feature type="domain" description="MAGE" evidence="2">
    <location>
        <begin position="250"/>
        <end position="287"/>
    </location>
</feature>
<evidence type="ECO:0000259" key="2">
    <source>
        <dbReference type="PROSITE" id="PS50838"/>
    </source>
</evidence>
<reference evidence="4" key="1">
    <citation type="submission" date="2016-11" db="UniProtKB">
        <authorList>
            <consortium name="WormBaseParasite"/>
        </authorList>
    </citation>
    <scope>IDENTIFICATION</scope>
</reference>
<evidence type="ECO:0000256" key="1">
    <source>
        <dbReference type="SAM" id="MobiDB-lite"/>
    </source>
</evidence>
<accession>A0A1I8BSC2</accession>
<dbReference type="WBParaSite" id="MhA1_Contig520.frz3.gene14">
    <property type="protein sequence ID" value="MhA1_Contig520.frz3.gene14"/>
    <property type="gene ID" value="MhA1_Contig520.frz3.gene14"/>
</dbReference>
<evidence type="ECO:0000313" key="3">
    <source>
        <dbReference type="Proteomes" id="UP000095281"/>
    </source>
</evidence>
<protein>
    <submittedName>
        <fullName evidence="4">MAGE domain-containing protein</fullName>
    </submittedName>
</protein>
<feature type="compositionally biased region" description="Low complexity" evidence="1">
    <location>
        <begin position="133"/>
        <end position="142"/>
    </location>
</feature>
<dbReference type="Pfam" id="PF01454">
    <property type="entry name" value="MAGE"/>
    <property type="match status" value="1"/>
</dbReference>
<proteinExistence type="predicted"/>
<dbReference type="InterPro" id="IPR041898">
    <property type="entry name" value="MAGE_WH1"/>
</dbReference>
<dbReference type="InterPro" id="IPR041899">
    <property type="entry name" value="MAGE_WH2"/>
</dbReference>
<sequence>MAEDINEDFDQDEEMDFSDDQDDREMLNRLRESLIKRVVQCVMISCTKRGYCRDGDIADMFTDRKERRLKDKVLKNVKDEFINVFGMKLKRDDESKRYYLYNGLKSNLAIEISHWYDKRCGPLSKSLGSEVRSLNSNSTNNSSDEDEEQENGKLLENKDFKRWLLTSTLMFIFMSKRHQSKGNVNEKGIDFLLIKEFLNKMFDKFNTEHLTDKQYMEIFGPSKSAEFISQGWLKCNINFDQAAGVDDVFYHWGPRAETVVSKKEILEEFVKIYGGTIDDWPNHAKAAGVRIEKN</sequence>
<dbReference type="Gene3D" id="1.10.10.1210">
    <property type="entry name" value="MAGE homology domain, winged helix WH2 motif"/>
    <property type="match status" value="1"/>
</dbReference>
<dbReference type="Gene3D" id="1.10.10.1200">
    <property type="entry name" value="MAGE homology domain, winged helix WH1 motif"/>
    <property type="match status" value="1"/>
</dbReference>
<feature type="region of interest" description="Disordered" evidence="1">
    <location>
        <begin position="1"/>
        <end position="22"/>
    </location>
</feature>
<evidence type="ECO:0000313" key="4">
    <source>
        <dbReference type="WBParaSite" id="MhA1_Contig520.frz3.gene14"/>
    </source>
</evidence>
<feature type="region of interest" description="Disordered" evidence="1">
    <location>
        <begin position="127"/>
        <end position="151"/>
    </location>
</feature>